<dbReference type="AlphaFoldDB" id="W2S6G9"/>
<evidence type="ECO:0000313" key="5">
    <source>
        <dbReference type="Proteomes" id="UP000030752"/>
    </source>
</evidence>
<dbReference type="InterPro" id="IPR007219">
    <property type="entry name" value="XnlR_reg_dom"/>
</dbReference>
<proteinExistence type="predicted"/>
<dbReference type="PANTHER" id="PTHR47256">
    <property type="entry name" value="ZN(II)2CYS6 TRANSCRIPTION FACTOR (EUROFUNG)-RELATED"/>
    <property type="match status" value="1"/>
</dbReference>
<dbReference type="VEuPathDB" id="FungiDB:HMPREF1541_10776"/>
<dbReference type="RefSeq" id="XP_008713667.1">
    <property type="nucleotide sequence ID" value="XM_008715445.1"/>
</dbReference>
<dbReference type="Proteomes" id="UP000030752">
    <property type="component" value="Unassembled WGS sequence"/>
</dbReference>
<evidence type="ECO:0000259" key="3">
    <source>
        <dbReference type="Pfam" id="PF04082"/>
    </source>
</evidence>
<gene>
    <name evidence="4" type="ORF">HMPREF1541_10776</name>
</gene>
<feature type="domain" description="Xylanolytic transcriptional activator regulatory" evidence="3">
    <location>
        <begin position="250"/>
        <end position="346"/>
    </location>
</feature>
<evidence type="ECO:0000256" key="1">
    <source>
        <dbReference type="ARBA" id="ARBA00023125"/>
    </source>
</evidence>
<organism evidence="4 5">
    <name type="scientific">Cyphellophora europaea (strain CBS 101466)</name>
    <name type="common">Phialophora europaea</name>
    <dbReference type="NCBI Taxonomy" id="1220924"/>
    <lineage>
        <taxon>Eukaryota</taxon>
        <taxon>Fungi</taxon>
        <taxon>Dikarya</taxon>
        <taxon>Ascomycota</taxon>
        <taxon>Pezizomycotina</taxon>
        <taxon>Eurotiomycetes</taxon>
        <taxon>Chaetothyriomycetidae</taxon>
        <taxon>Chaetothyriales</taxon>
        <taxon>Cyphellophoraceae</taxon>
        <taxon>Cyphellophora</taxon>
    </lineage>
</organism>
<dbReference type="GeneID" id="19978115"/>
<evidence type="ECO:0000313" key="4">
    <source>
        <dbReference type="EMBL" id="ETN44225.1"/>
    </source>
</evidence>
<keyword evidence="5" id="KW-1185">Reference proteome</keyword>
<sequence length="367" mass="41009">MTLKTLLRQLRDSCKILRTIEQSLIKYEHQERARLQREMHPKPKSIFPETFHVDPGRVALESVVSDLAIATNLVSQYQAVLCGEPLSFHGIDAYTSAMDEDPNGPINAFFGCGGELHCDQGQPCDYCRKHHKNCVYDAGQDARRPAVRKRRNEDLQYRSRALDTILDTLKTAPPAQAHRVLELIRQDQPLDHIISSISLLQTASARGRTGSNHTRDRLAIDVLCDAPPIQVPASPWTSITSGSDTASHLMSAYFNWCHFYYYFFDEQLFLEGMRQADLNSPYCSPLMVNACLGIGCLFTDDPCAFSDAADPSTRGQHFFNEAHRLWTETAACATLANVSGLLLLIMLFDNPTGFSMERADANAGPHC</sequence>
<accession>W2S6G9</accession>
<dbReference type="EMBL" id="KI635846">
    <property type="protein sequence ID" value="ETN44225.1"/>
    <property type="molecule type" value="Genomic_DNA"/>
</dbReference>
<dbReference type="Gene3D" id="4.10.240.10">
    <property type="entry name" value="Zn(2)-C6 fungal-type DNA-binding domain"/>
    <property type="match status" value="1"/>
</dbReference>
<dbReference type="CDD" id="cd12148">
    <property type="entry name" value="fungal_TF_MHR"/>
    <property type="match status" value="1"/>
</dbReference>
<dbReference type="GO" id="GO:0008270">
    <property type="term" value="F:zinc ion binding"/>
    <property type="evidence" value="ECO:0007669"/>
    <property type="project" value="InterPro"/>
</dbReference>
<dbReference type="InterPro" id="IPR036864">
    <property type="entry name" value="Zn2-C6_fun-type_DNA-bd_sf"/>
</dbReference>
<dbReference type="OrthoDB" id="2593732at2759"/>
<dbReference type="HOGENOM" id="CLU_754429_0_0_1"/>
<dbReference type="Pfam" id="PF04082">
    <property type="entry name" value="Fungal_trans"/>
    <property type="match status" value="1"/>
</dbReference>
<dbReference type="InParanoid" id="W2S6G9"/>
<evidence type="ECO:0000256" key="2">
    <source>
        <dbReference type="ARBA" id="ARBA00023242"/>
    </source>
</evidence>
<dbReference type="GO" id="GO:0006351">
    <property type="term" value="P:DNA-templated transcription"/>
    <property type="evidence" value="ECO:0007669"/>
    <property type="project" value="InterPro"/>
</dbReference>
<keyword evidence="1" id="KW-0238">DNA-binding</keyword>
<reference evidence="4 5" key="1">
    <citation type="submission" date="2013-03" db="EMBL/GenBank/DDBJ databases">
        <title>The Genome Sequence of Phialophora europaea CBS 101466.</title>
        <authorList>
            <consortium name="The Broad Institute Genomics Platform"/>
            <person name="Cuomo C."/>
            <person name="de Hoog S."/>
            <person name="Gorbushina A."/>
            <person name="Walker B."/>
            <person name="Young S.K."/>
            <person name="Zeng Q."/>
            <person name="Gargeya S."/>
            <person name="Fitzgerald M."/>
            <person name="Haas B."/>
            <person name="Abouelleil A."/>
            <person name="Allen A.W."/>
            <person name="Alvarado L."/>
            <person name="Arachchi H.M."/>
            <person name="Berlin A.M."/>
            <person name="Chapman S.B."/>
            <person name="Gainer-Dewar J."/>
            <person name="Goldberg J."/>
            <person name="Griggs A."/>
            <person name="Gujja S."/>
            <person name="Hansen M."/>
            <person name="Howarth C."/>
            <person name="Imamovic A."/>
            <person name="Ireland A."/>
            <person name="Larimer J."/>
            <person name="McCowan C."/>
            <person name="Murphy C."/>
            <person name="Pearson M."/>
            <person name="Poon T.W."/>
            <person name="Priest M."/>
            <person name="Roberts A."/>
            <person name="Saif S."/>
            <person name="Shea T."/>
            <person name="Sisk P."/>
            <person name="Sykes S."/>
            <person name="Wortman J."/>
            <person name="Nusbaum C."/>
            <person name="Birren B."/>
        </authorList>
    </citation>
    <scope>NUCLEOTIDE SEQUENCE [LARGE SCALE GENOMIC DNA]</scope>
    <source>
        <strain evidence="4 5">CBS 101466</strain>
    </source>
</reference>
<keyword evidence="2" id="KW-0539">Nucleus</keyword>
<dbReference type="eggNOG" id="ENOG502SP7J">
    <property type="taxonomic scope" value="Eukaryota"/>
</dbReference>
<name>W2S6G9_CYPE1</name>
<dbReference type="GO" id="GO:0003677">
    <property type="term" value="F:DNA binding"/>
    <property type="evidence" value="ECO:0007669"/>
    <property type="project" value="UniProtKB-KW"/>
</dbReference>
<dbReference type="InterPro" id="IPR053187">
    <property type="entry name" value="Notoamide_regulator"/>
</dbReference>
<dbReference type="PANTHER" id="PTHR47256:SF3">
    <property type="entry name" value="ZN(II)2CYS6 TRANSCRIPTION FACTOR (EUROFUNG)"/>
    <property type="match status" value="1"/>
</dbReference>
<protein>
    <recommendedName>
        <fullName evidence="3">Xylanolytic transcriptional activator regulatory domain-containing protein</fullName>
    </recommendedName>
</protein>
<dbReference type="GO" id="GO:0000981">
    <property type="term" value="F:DNA-binding transcription factor activity, RNA polymerase II-specific"/>
    <property type="evidence" value="ECO:0007669"/>
    <property type="project" value="InterPro"/>
</dbReference>
<dbReference type="STRING" id="1220924.W2S6G9"/>